<accession>A0A2M7G5A4</accession>
<comment type="caution">
    <text evidence="2">The sequence shown here is derived from an EMBL/GenBank/DDBJ whole genome shotgun (WGS) entry which is preliminary data.</text>
</comment>
<feature type="transmembrane region" description="Helical" evidence="1">
    <location>
        <begin position="103"/>
        <end position="129"/>
    </location>
</feature>
<feature type="transmembrane region" description="Helical" evidence="1">
    <location>
        <begin position="180"/>
        <end position="198"/>
    </location>
</feature>
<reference evidence="2 3" key="1">
    <citation type="submission" date="2017-09" db="EMBL/GenBank/DDBJ databases">
        <title>Depth-based differentiation of microbial function through sediment-hosted aquifers and enrichment of novel symbionts in the deep terrestrial subsurface.</title>
        <authorList>
            <person name="Probst A.J."/>
            <person name="Ladd B."/>
            <person name="Jarett J.K."/>
            <person name="Geller-Mcgrath D.E."/>
            <person name="Sieber C.M."/>
            <person name="Emerson J.B."/>
            <person name="Anantharaman K."/>
            <person name="Thomas B.C."/>
            <person name="Malmstrom R."/>
            <person name="Stieglmeier M."/>
            <person name="Klingl A."/>
            <person name="Woyke T."/>
            <person name="Ryan C.M."/>
            <person name="Banfield J.F."/>
        </authorList>
    </citation>
    <scope>NUCLEOTIDE SEQUENCE [LARGE SCALE GENOMIC DNA]</scope>
    <source>
        <strain evidence="2">CG17_big_fil_post_rev_8_21_14_2_50_48_46</strain>
    </source>
</reference>
<evidence type="ECO:0000313" key="3">
    <source>
        <dbReference type="Proteomes" id="UP000231019"/>
    </source>
</evidence>
<feature type="transmembrane region" description="Helical" evidence="1">
    <location>
        <begin position="235"/>
        <end position="255"/>
    </location>
</feature>
<feature type="transmembrane region" description="Helical" evidence="1">
    <location>
        <begin position="297"/>
        <end position="318"/>
    </location>
</feature>
<sequence length="448" mass="48482">MGTGAVIFNVAPFVALLLMIAILPLTSKLSHWWEHNSNKLLVAGICGILGIGLYVFPTHDLVKIFHTYVEYVAFIALLASLFIVSGGIHISGAFAGSPKVNTAFMAIGAVLANLTGTTGASMLLIRPLIRANQHREHKTHIFIFFIFIVANCGGLLTPLGDPPLYLGFLRGVPFAWTLGLVKEWAFVIGALLTIFYFLDSRMHARETEEAREAVKQQATELVQGKKLYIEGKFNLGLLMGVVAVILASGYLVFPLLSQMAGHEMGDLGSKGFQIVAMGLIALISYKMTPKHIHETNSFSFVPILEVACLFVGIFGAMIPALTLLEAKGGSMAINLPWQYYWVSGGLSGFLDNAPTYVTFVTLAASKTGLSSENLAHLAMQQPHLLAAISCGAVMMGALSYIGNGPNFMVKAIAEHARIKMPSFGGYMVWSGMVLVPLFIVTTFLFFLK</sequence>
<gene>
    <name evidence="2" type="ORF">COW36_12020</name>
</gene>
<evidence type="ECO:0000313" key="2">
    <source>
        <dbReference type="EMBL" id="PIW16724.1"/>
    </source>
</evidence>
<feature type="transmembrane region" description="Helical" evidence="1">
    <location>
        <begin position="7"/>
        <end position="26"/>
    </location>
</feature>
<dbReference type="Proteomes" id="UP000231019">
    <property type="component" value="Unassembled WGS sequence"/>
</dbReference>
<keyword evidence="1" id="KW-0472">Membrane</keyword>
<feature type="transmembrane region" description="Helical" evidence="1">
    <location>
        <begin position="141"/>
        <end position="160"/>
    </location>
</feature>
<dbReference type="Pfam" id="PF16980">
    <property type="entry name" value="CitMHS_2"/>
    <property type="match status" value="1"/>
</dbReference>
<feature type="transmembrane region" description="Helical" evidence="1">
    <location>
        <begin position="423"/>
        <end position="447"/>
    </location>
</feature>
<feature type="transmembrane region" description="Helical" evidence="1">
    <location>
        <begin position="384"/>
        <end position="403"/>
    </location>
</feature>
<feature type="transmembrane region" description="Helical" evidence="1">
    <location>
        <begin position="338"/>
        <end position="363"/>
    </location>
</feature>
<keyword evidence="1" id="KW-0812">Transmembrane</keyword>
<protein>
    <submittedName>
        <fullName evidence="2">Sodium:proton antiporter</fullName>
    </submittedName>
</protein>
<organism evidence="2 3">
    <name type="scientific">bacterium (Candidatus Blackallbacteria) CG17_big_fil_post_rev_8_21_14_2_50_48_46</name>
    <dbReference type="NCBI Taxonomy" id="2014261"/>
    <lineage>
        <taxon>Bacteria</taxon>
        <taxon>Candidatus Blackallbacteria</taxon>
    </lineage>
</organism>
<evidence type="ECO:0000256" key="1">
    <source>
        <dbReference type="SAM" id="Phobius"/>
    </source>
</evidence>
<keyword evidence="1" id="KW-1133">Transmembrane helix</keyword>
<dbReference type="AlphaFoldDB" id="A0A2M7G5A4"/>
<dbReference type="EMBL" id="PFFQ01000037">
    <property type="protein sequence ID" value="PIW16724.1"/>
    <property type="molecule type" value="Genomic_DNA"/>
</dbReference>
<feature type="transmembrane region" description="Helical" evidence="1">
    <location>
        <begin position="68"/>
        <end position="91"/>
    </location>
</feature>
<proteinExistence type="predicted"/>
<dbReference type="InterPro" id="IPR031566">
    <property type="entry name" value="CitMHS_2"/>
</dbReference>
<feature type="transmembrane region" description="Helical" evidence="1">
    <location>
        <begin position="38"/>
        <end position="56"/>
    </location>
</feature>
<feature type="transmembrane region" description="Helical" evidence="1">
    <location>
        <begin position="267"/>
        <end position="285"/>
    </location>
</feature>
<name>A0A2M7G5A4_9BACT</name>